<dbReference type="GO" id="GO:0003918">
    <property type="term" value="F:DNA topoisomerase type II (double strand cut, ATP-hydrolyzing) activity"/>
    <property type="evidence" value="ECO:0007669"/>
    <property type="project" value="InterPro"/>
</dbReference>
<dbReference type="PANTHER" id="PTHR10848:SF0">
    <property type="entry name" value="MEIOTIC RECOMBINATION PROTEIN SPO11"/>
    <property type="match status" value="1"/>
</dbReference>
<gene>
    <name evidence="1" type="ORF">GGH94_000886</name>
</gene>
<reference evidence="1" key="1">
    <citation type="submission" date="2022-07" db="EMBL/GenBank/DDBJ databases">
        <title>Phylogenomic reconstructions and comparative analyses of Kickxellomycotina fungi.</title>
        <authorList>
            <person name="Reynolds N.K."/>
            <person name="Stajich J.E."/>
            <person name="Barry K."/>
            <person name="Grigoriev I.V."/>
            <person name="Crous P."/>
            <person name="Smith M.E."/>
        </authorList>
    </citation>
    <scope>NUCLEOTIDE SEQUENCE</scope>
    <source>
        <strain evidence="1">RSA 476</strain>
    </source>
</reference>
<dbReference type="Proteomes" id="UP001140074">
    <property type="component" value="Unassembled WGS sequence"/>
</dbReference>
<sequence>MAGQVAYQRDVYYRDKTLLKSVENVRMICNKLAFFLAVPPARLNIDINTRELLAMFSGDLRVSVLVDCDPDGAHIYQHFRHARWAGLHCSMARIGKWGLDVGQLIEYTRRDRGLALRLLNHWISDTTLRRRMAKMLYRGKKAELEAITQYRNMLLEYLNSILQV</sequence>
<dbReference type="GO" id="GO:0007131">
    <property type="term" value="P:reciprocal meiotic recombination"/>
    <property type="evidence" value="ECO:0007669"/>
    <property type="project" value="TreeGrafter"/>
</dbReference>
<accession>A0A9W8IME6</accession>
<proteinExistence type="predicted"/>
<dbReference type="SUPFAM" id="SSF56726">
    <property type="entry name" value="DNA topoisomerase IV, alpha subunit"/>
    <property type="match status" value="1"/>
</dbReference>
<dbReference type="InterPro" id="IPR002815">
    <property type="entry name" value="Spo11/TopoVI_A"/>
</dbReference>
<dbReference type="AlphaFoldDB" id="A0A9W8IME6"/>
<protein>
    <submittedName>
        <fullName evidence="1">Uncharacterized protein</fullName>
    </submittedName>
</protein>
<dbReference type="Gene3D" id="3.40.1360.10">
    <property type="match status" value="1"/>
</dbReference>
<evidence type="ECO:0000313" key="1">
    <source>
        <dbReference type="EMBL" id="KAJ2867366.1"/>
    </source>
</evidence>
<comment type="caution">
    <text evidence="1">The sequence shown here is derived from an EMBL/GenBank/DDBJ whole genome shotgun (WGS) entry which is preliminary data.</text>
</comment>
<keyword evidence="2" id="KW-1185">Reference proteome</keyword>
<evidence type="ECO:0000313" key="2">
    <source>
        <dbReference type="Proteomes" id="UP001140074"/>
    </source>
</evidence>
<dbReference type="PANTHER" id="PTHR10848">
    <property type="entry name" value="MEIOTIC RECOMBINATION PROTEIN SPO11"/>
    <property type="match status" value="1"/>
</dbReference>
<name>A0A9W8IME6_9FUNG</name>
<dbReference type="GO" id="GO:0000706">
    <property type="term" value="P:meiotic DNA double-strand break processing"/>
    <property type="evidence" value="ECO:0007669"/>
    <property type="project" value="TreeGrafter"/>
</dbReference>
<dbReference type="GO" id="GO:0042138">
    <property type="term" value="P:meiotic DNA double-strand break formation"/>
    <property type="evidence" value="ECO:0007669"/>
    <property type="project" value="TreeGrafter"/>
</dbReference>
<dbReference type="GO" id="GO:0003677">
    <property type="term" value="F:DNA binding"/>
    <property type="evidence" value="ECO:0007669"/>
    <property type="project" value="InterPro"/>
</dbReference>
<dbReference type="InterPro" id="IPR036078">
    <property type="entry name" value="Spo11/TopoVI_A_sf"/>
</dbReference>
<dbReference type="EMBL" id="JANBUY010000020">
    <property type="protein sequence ID" value="KAJ2867366.1"/>
    <property type="molecule type" value="Genomic_DNA"/>
</dbReference>
<dbReference type="GO" id="GO:0000228">
    <property type="term" value="C:nuclear chromosome"/>
    <property type="evidence" value="ECO:0007669"/>
    <property type="project" value="TreeGrafter"/>
</dbReference>
<organism evidence="1 2">
    <name type="scientific">Coemansia aciculifera</name>
    <dbReference type="NCBI Taxonomy" id="417176"/>
    <lineage>
        <taxon>Eukaryota</taxon>
        <taxon>Fungi</taxon>
        <taxon>Fungi incertae sedis</taxon>
        <taxon>Zoopagomycota</taxon>
        <taxon>Kickxellomycotina</taxon>
        <taxon>Kickxellomycetes</taxon>
        <taxon>Kickxellales</taxon>
        <taxon>Kickxellaceae</taxon>
        <taxon>Coemansia</taxon>
    </lineage>
</organism>